<evidence type="ECO:0000256" key="2">
    <source>
        <dbReference type="ARBA" id="ARBA00022692"/>
    </source>
</evidence>
<keyword evidence="2 7" id="KW-0812">Transmembrane</keyword>
<dbReference type="SMART" id="SM00382">
    <property type="entry name" value="AAA"/>
    <property type="match status" value="1"/>
</dbReference>
<dbReference type="InterPro" id="IPR027417">
    <property type="entry name" value="P-loop_NTPase"/>
</dbReference>
<feature type="domain" description="ABC transporter" evidence="8">
    <location>
        <begin position="314"/>
        <end position="529"/>
    </location>
</feature>
<protein>
    <submittedName>
        <fullName evidence="10">ABC transporter ATP-binding/permease protein HI_0664</fullName>
    </submittedName>
</protein>
<dbReference type="Pfam" id="PF00005">
    <property type="entry name" value="ABC_tran"/>
    <property type="match status" value="1"/>
</dbReference>
<dbReference type="PANTHER" id="PTHR24221:SF654">
    <property type="entry name" value="ATP-BINDING CASSETTE SUB-FAMILY B MEMBER 6"/>
    <property type="match status" value="1"/>
</dbReference>
<dbReference type="InterPro" id="IPR003593">
    <property type="entry name" value="AAA+_ATPase"/>
</dbReference>
<dbReference type="InterPro" id="IPR011527">
    <property type="entry name" value="ABC1_TM_dom"/>
</dbReference>
<dbReference type="PROSITE" id="PS00211">
    <property type="entry name" value="ABC_TRANSPORTER_1"/>
    <property type="match status" value="1"/>
</dbReference>
<feature type="transmembrane region" description="Helical" evidence="7">
    <location>
        <begin position="227"/>
        <end position="247"/>
    </location>
</feature>
<dbReference type="PROSITE" id="PS50929">
    <property type="entry name" value="ABC_TM1F"/>
    <property type="match status" value="1"/>
</dbReference>
<name>A0ABP9XF56_9DEIO</name>
<accession>A0ABP9XF56</accession>
<evidence type="ECO:0000259" key="9">
    <source>
        <dbReference type="PROSITE" id="PS50929"/>
    </source>
</evidence>
<keyword evidence="3" id="KW-0547">Nucleotide-binding</keyword>
<reference evidence="10 11" key="1">
    <citation type="submission" date="2024-02" db="EMBL/GenBank/DDBJ databases">
        <title>Deinococcus aluminii NBRC 112889.</title>
        <authorList>
            <person name="Ichikawa N."/>
            <person name="Katano-Makiyama Y."/>
            <person name="Hidaka K."/>
        </authorList>
    </citation>
    <scope>NUCLEOTIDE SEQUENCE [LARGE SCALE GENOMIC DNA]</scope>
    <source>
        <strain evidence="10 11">NBRC 112889</strain>
    </source>
</reference>
<organism evidence="10 11">
    <name type="scientific">Deinococcus aluminii</name>
    <dbReference type="NCBI Taxonomy" id="1656885"/>
    <lineage>
        <taxon>Bacteria</taxon>
        <taxon>Thermotogati</taxon>
        <taxon>Deinococcota</taxon>
        <taxon>Deinococci</taxon>
        <taxon>Deinococcales</taxon>
        <taxon>Deinococcaceae</taxon>
        <taxon>Deinococcus</taxon>
    </lineage>
</organism>
<comment type="caution">
    <text evidence="10">The sequence shown here is derived from an EMBL/GenBank/DDBJ whole genome shotgun (WGS) entry which is preliminary data.</text>
</comment>
<dbReference type="SUPFAM" id="SSF90123">
    <property type="entry name" value="ABC transporter transmembrane region"/>
    <property type="match status" value="1"/>
</dbReference>
<evidence type="ECO:0000256" key="1">
    <source>
        <dbReference type="ARBA" id="ARBA00004651"/>
    </source>
</evidence>
<dbReference type="EMBL" id="BAABRV010000005">
    <property type="protein sequence ID" value="GAA5534003.1"/>
    <property type="molecule type" value="Genomic_DNA"/>
</dbReference>
<feature type="domain" description="ABC transmembrane type-1" evidence="9">
    <location>
        <begin position="3"/>
        <end position="188"/>
    </location>
</feature>
<dbReference type="InterPro" id="IPR003439">
    <property type="entry name" value="ABC_transporter-like_ATP-bd"/>
</dbReference>
<keyword evidence="5 7" id="KW-1133">Transmembrane helix</keyword>
<evidence type="ECO:0000256" key="3">
    <source>
        <dbReference type="ARBA" id="ARBA00022741"/>
    </source>
</evidence>
<evidence type="ECO:0000256" key="6">
    <source>
        <dbReference type="ARBA" id="ARBA00023136"/>
    </source>
</evidence>
<dbReference type="InterPro" id="IPR039421">
    <property type="entry name" value="Type_1_exporter"/>
</dbReference>
<feature type="transmembrane region" description="Helical" evidence="7">
    <location>
        <begin position="117"/>
        <end position="135"/>
    </location>
</feature>
<evidence type="ECO:0000313" key="11">
    <source>
        <dbReference type="Proteomes" id="UP001404956"/>
    </source>
</evidence>
<dbReference type="Gene3D" id="3.40.50.300">
    <property type="entry name" value="P-loop containing nucleotide triphosphate hydrolases"/>
    <property type="match status" value="1"/>
</dbReference>
<dbReference type="CDD" id="cd03228">
    <property type="entry name" value="ABCC_MRP_Like"/>
    <property type="match status" value="1"/>
</dbReference>
<dbReference type="InterPro" id="IPR017871">
    <property type="entry name" value="ABC_transporter-like_CS"/>
</dbReference>
<evidence type="ECO:0000259" key="8">
    <source>
        <dbReference type="PROSITE" id="PS50893"/>
    </source>
</evidence>
<sequence length="529" mass="55408">MRGAVALGVLAALAGVGLAASSGLLISRAALRPEVFLSLILLVTTVRALGLGRAALRYAERLAGHAAALAQGARARLALFDQLSRFGRDLLGHERAGDLLAHGGTDLDARQFYTLRVTLPLWAFGGVALLLLTLLALLDPLLAGLGVGPLLLGAGAVLGARGRADALAREAARLGREHTTRLLDALAAGTDGARHHRPHLAGLAGQLERVTEEQGRLAACLTLGRELAFAVAVAGVLWRGGALLGAGALPGPWLAGAVLATAAAFDALAPLAAVPAAHAAREEVREREAALLALTPAVRPPAQPQPLPPQPLPLELRGVGVARGGRAVLRDVTFILRPGERVALRGPSGGGKTTLTRLLTRDLDPDAGRVTLGGVDLRDLDPDALRARFSLHEQDAPLLDGTVEENLRLGGHHAPPERLRALLDDLGLPHLALDTWVGEGGSRLSGGERARVSLARALLRPADLLILDEPTAHLDPKTERQVLGVIERERAGRALLVVTHRPAPLAWVGRVLTLQGGYLHEDQPHRRSA</sequence>
<comment type="subcellular location">
    <subcellularLocation>
        <location evidence="1">Cell membrane</location>
        <topology evidence="1">Multi-pass membrane protein</topology>
    </subcellularLocation>
</comment>
<evidence type="ECO:0000256" key="5">
    <source>
        <dbReference type="ARBA" id="ARBA00022989"/>
    </source>
</evidence>
<keyword evidence="6 7" id="KW-0472">Membrane</keyword>
<evidence type="ECO:0000256" key="7">
    <source>
        <dbReference type="SAM" id="Phobius"/>
    </source>
</evidence>
<feature type="transmembrane region" description="Helical" evidence="7">
    <location>
        <begin position="253"/>
        <end position="277"/>
    </location>
</feature>
<evidence type="ECO:0000313" key="10">
    <source>
        <dbReference type="EMBL" id="GAA5534003.1"/>
    </source>
</evidence>
<keyword evidence="11" id="KW-1185">Reference proteome</keyword>
<evidence type="ECO:0000256" key="4">
    <source>
        <dbReference type="ARBA" id="ARBA00022840"/>
    </source>
</evidence>
<gene>
    <name evidence="10" type="ORF">Dalu01_02411</name>
</gene>
<feature type="transmembrane region" description="Helical" evidence="7">
    <location>
        <begin position="141"/>
        <end position="160"/>
    </location>
</feature>
<proteinExistence type="predicted"/>
<keyword evidence="4 10" id="KW-0067">ATP-binding</keyword>
<dbReference type="SUPFAM" id="SSF52540">
    <property type="entry name" value="P-loop containing nucleoside triphosphate hydrolases"/>
    <property type="match status" value="1"/>
</dbReference>
<dbReference type="InterPro" id="IPR036640">
    <property type="entry name" value="ABC1_TM_sf"/>
</dbReference>
<dbReference type="GO" id="GO:0005524">
    <property type="term" value="F:ATP binding"/>
    <property type="evidence" value="ECO:0007669"/>
    <property type="project" value="UniProtKB-KW"/>
</dbReference>
<dbReference type="PROSITE" id="PS50893">
    <property type="entry name" value="ABC_TRANSPORTER_2"/>
    <property type="match status" value="1"/>
</dbReference>
<dbReference type="RefSeq" id="WP_345454934.1">
    <property type="nucleotide sequence ID" value="NZ_BAABRV010000005.1"/>
</dbReference>
<dbReference type="Proteomes" id="UP001404956">
    <property type="component" value="Unassembled WGS sequence"/>
</dbReference>
<dbReference type="Gene3D" id="1.20.1560.10">
    <property type="entry name" value="ABC transporter type 1, transmembrane domain"/>
    <property type="match status" value="1"/>
</dbReference>
<dbReference type="PANTHER" id="PTHR24221">
    <property type="entry name" value="ATP-BINDING CASSETTE SUB-FAMILY B"/>
    <property type="match status" value="1"/>
</dbReference>